<keyword evidence="4 5" id="KW-0472">Membrane</keyword>
<dbReference type="KEGG" id="bgt:106074084"/>
<evidence type="ECO:0000256" key="2">
    <source>
        <dbReference type="ARBA" id="ARBA00022692"/>
    </source>
</evidence>
<organism evidence="7 8">
    <name type="scientific">Biomphalaria glabrata</name>
    <name type="common">Bloodfluke planorb</name>
    <name type="synonym">Freshwater snail</name>
    <dbReference type="NCBI Taxonomy" id="6526"/>
    <lineage>
        <taxon>Eukaryota</taxon>
        <taxon>Metazoa</taxon>
        <taxon>Spiralia</taxon>
        <taxon>Lophotrochozoa</taxon>
        <taxon>Mollusca</taxon>
        <taxon>Gastropoda</taxon>
        <taxon>Heterobranchia</taxon>
        <taxon>Euthyneura</taxon>
        <taxon>Panpulmonata</taxon>
        <taxon>Hygrophila</taxon>
        <taxon>Lymnaeoidea</taxon>
        <taxon>Planorbidae</taxon>
        <taxon>Biomphalaria</taxon>
    </lineage>
</organism>
<reference evidence="7" key="1">
    <citation type="submission" date="2020-05" db="UniProtKB">
        <authorList>
            <consortium name="EnsemblMetazoa"/>
        </authorList>
    </citation>
    <scope>IDENTIFICATION</scope>
    <source>
        <strain evidence="7">BB02</strain>
    </source>
</reference>
<dbReference type="SUPFAM" id="SSF81321">
    <property type="entry name" value="Family A G protein-coupled receptor-like"/>
    <property type="match status" value="1"/>
</dbReference>
<evidence type="ECO:0000313" key="8">
    <source>
        <dbReference type="Proteomes" id="UP000076420"/>
    </source>
</evidence>
<evidence type="ECO:0000256" key="5">
    <source>
        <dbReference type="SAM" id="Phobius"/>
    </source>
</evidence>
<dbReference type="InterPro" id="IPR017452">
    <property type="entry name" value="GPCR_Rhodpsn_7TM"/>
</dbReference>
<dbReference type="InterPro" id="IPR036116">
    <property type="entry name" value="FN3_sf"/>
</dbReference>
<proteinExistence type="predicted"/>
<feature type="transmembrane region" description="Helical" evidence="5">
    <location>
        <begin position="199"/>
        <end position="220"/>
    </location>
</feature>
<dbReference type="GO" id="GO:0016020">
    <property type="term" value="C:membrane"/>
    <property type="evidence" value="ECO:0007669"/>
    <property type="project" value="UniProtKB-SubCell"/>
</dbReference>
<feature type="transmembrane region" description="Helical" evidence="5">
    <location>
        <begin position="55"/>
        <end position="75"/>
    </location>
</feature>
<dbReference type="GO" id="GO:0008528">
    <property type="term" value="F:G protein-coupled peptide receptor activity"/>
    <property type="evidence" value="ECO:0007669"/>
    <property type="project" value="InterPro"/>
</dbReference>
<dbReference type="Proteomes" id="UP000076420">
    <property type="component" value="Unassembled WGS sequence"/>
</dbReference>
<dbReference type="InterPro" id="IPR052954">
    <property type="entry name" value="GPCR-Ligand_Int"/>
</dbReference>
<feature type="transmembrane region" description="Helical" evidence="5">
    <location>
        <begin position="111"/>
        <end position="131"/>
    </location>
</feature>
<feature type="domain" description="G-protein coupled receptors family 1 profile" evidence="6">
    <location>
        <begin position="38"/>
        <end position="306"/>
    </location>
</feature>
<dbReference type="PROSITE" id="PS50262">
    <property type="entry name" value="G_PROTEIN_RECEP_F1_2"/>
    <property type="match status" value="1"/>
</dbReference>
<feature type="transmembrane region" description="Helical" evidence="5">
    <location>
        <begin position="248"/>
        <end position="275"/>
    </location>
</feature>
<dbReference type="PANTHER" id="PTHR46641:SF2">
    <property type="entry name" value="FMRFAMIDE RECEPTOR"/>
    <property type="match status" value="1"/>
</dbReference>
<dbReference type="AlphaFoldDB" id="A0A2C9KH04"/>
<dbReference type="PANTHER" id="PTHR46641">
    <property type="entry name" value="FMRFAMIDE RECEPTOR-RELATED"/>
    <property type="match status" value="1"/>
</dbReference>
<evidence type="ECO:0000256" key="4">
    <source>
        <dbReference type="ARBA" id="ARBA00023136"/>
    </source>
</evidence>
<feature type="transmembrane region" description="Helical" evidence="5">
    <location>
        <begin position="18"/>
        <end position="43"/>
    </location>
</feature>
<comment type="subcellular location">
    <subcellularLocation>
        <location evidence="1">Membrane</location>
    </subcellularLocation>
</comment>
<evidence type="ECO:0000256" key="3">
    <source>
        <dbReference type="ARBA" id="ARBA00022989"/>
    </source>
</evidence>
<feature type="transmembrane region" description="Helical" evidence="5">
    <location>
        <begin position="143"/>
        <end position="166"/>
    </location>
</feature>
<sequence>MCALEIEAQFISDYAKSVIMFVIHVVFDMSICVFGIAGNALNITVFRKQGLRNSVNLSLFAISISDLLGLIFQVWQNFCLNPYLEQADLPVDFFYIQALTGGNPNVAMTRITGWITMYVTAERCLSVLTPFKVGLIVTFERRVLILFFCYGINLAFFFPFFANYYLDFNFIPELNKTKLGMSVRGDSEFLGFVINVGHIYLTIISFVVVIINTAILVVTLKWKSKWRQSATSNQNQQKALSSREKKTVMLVIMMATVLIACYCPGVVCTFLEIFYPAFGFNDKQQNVFHVTWSFCFLFNSINAIKLYGMQCDATIRDMCKNPDFVCTSDAHGLSRCLCSDNTFYDGFTCSKNLVSEMKVSINQVNFTFHKAFGLRSFNLTWSATGNSHDYGSQFINGNFISVQKLTPGQQYIFTVATILHFESEYENNKTLQSKFSLVTYPASPGKLWVERSQLNKSPYILKFNQSQGVVNSYQVTIKTVNLMHEVIIRRVTNPEVITFDLYPNTQYIYEIIAYNMLGNQSAATTGNFMIKAGVIQ</sequence>
<gene>
    <name evidence="7" type="primary">106074084</name>
</gene>
<dbReference type="STRING" id="6526.A0A2C9KH04"/>
<dbReference type="InterPro" id="IPR003961">
    <property type="entry name" value="FN3_dom"/>
</dbReference>
<evidence type="ECO:0000259" key="6">
    <source>
        <dbReference type="PROSITE" id="PS50262"/>
    </source>
</evidence>
<keyword evidence="2 5" id="KW-0812">Transmembrane</keyword>
<dbReference type="VEuPathDB" id="VectorBase:BGLAX_035198"/>
<dbReference type="VEuPathDB" id="VectorBase:BGLB019591"/>
<dbReference type="SUPFAM" id="SSF49265">
    <property type="entry name" value="Fibronectin type III"/>
    <property type="match status" value="1"/>
</dbReference>
<accession>A0A2C9KH04</accession>
<dbReference type="CDD" id="cd00063">
    <property type="entry name" value="FN3"/>
    <property type="match status" value="1"/>
</dbReference>
<name>A0A2C9KH04_BIOGL</name>
<keyword evidence="3 5" id="KW-1133">Transmembrane helix</keyword>
<evidence type="ECO:0000313" key="7">
    <source>
        <dbReference type="EnsemblMetazoa" id="BGLB019591-PA"/>
    </source>
</evidence>
<dbReference type="Pfam" id="PF10324">
    <property type="entry name" value="7TM_GPCR_Srw"/>
    <property type="match status" value="1"/>
</dbReference>
<dbReference type="VEuPathDB" id="VectorBase:BGLAX_052236"/>
<protein>
    <recommendedName>
        <fullName evidence="6">G-protein coupled receptors family 1 profile domain-containing protein</fullName>
    </recommendedName>
</protein>
<dbReference type="EnsemblMetazoa" id="BGLB019591-RA">
    <property type="protein sequence ID" value="BGLB019591-PA"/>
    <property type="gene ID" value="BGLB019591"/>
</dbReference>
<dbReference type="Gene3D" id="1.20.1070.10">
    <property type="entry name" value="Rhodopsin 7-helix transmembrane proteins"/>
    <property type="match status" value="1"/>
</dbReference>
<dbReference type="InterPro" id="IPR019427">
    <property type="entry name" value="7TM_GPCR_serpentine_rcpt_Srw"/>
</dbReference>
<evidence type="ECO:0000256" key="1">
    <source>
        <dbReference type="ARBA" id="ARBA00004370"/>
    </source>
</evidence>